<feature type="region of interest" description="Disordered" evidence="1">
    <location>
        <begin position="1"/>
        <end position="32"/>
    </location>
</feature>
<reference evidence="2 3" key="1">
    <citation type="journal article" date="2018" name="G3 (Bethesda)">
        <title>Phylogenetic and Phylogenomic Definition of Rhizopus Species.</title>
        <authorList>
            <person name="Gryganskyi A.P."/>
            <person name="Golan J."/>
            <person name="Dolatabadi S."/>
            <person name="Mondo S."/>
            <person name="Robb S."/>
            <person name="Idnurm A."/>
            <person name="Muszewska A."/>
            <person name="Steczkiewicz K."/>
            <person name="Masonjones S."/>
            <person name="Liao H.L."/>
            <person name="Gajdeczka M.T."/>
            <person name="Anike F."/>
            <person name="Vuek A."/>
            <person name="Anishchenko I.M."/>
            <person name="Voigt K."/>
            <person name="de Hoog G.S."/>
            <person name="Smith M.E."/>
            <person name="Heitman J."/>
            <person name="Vilgalys R."/>
            <person name="Stajich J.E."/>
        </authorList>
    </citation>
    <scope>NUCLEOTIDE SEQUENCE [LARGE SCALE GENOMIC DNA]</scope>
    <source>
        <strain evidence="2 3">LSU 92-RS-03</strain>
    </source>
</reference>
<protein>
    <submittedName>
        <fullName evidence="2">Uncharacterized protein</fullName>
    </submittedName>
</protein>
<organism evidence="2 3">
    <name type="scientific">Rhizopus stolonifer</name>
    <name type="common">Rhizopus nigricans</name>
    <dbReference type="NCBI Taxonomy" id="4846"/>
    <lineage>
        <taxon>Eukaryota</taxon>
        <taxon>Fungi</taxon>
        <taxon>Fungi incertae sedis</taxon>
        <taxon>Mucoromycota</taxon>
        <taxon>Mucoromycotina</taxon>
        <taxon>Mucoromycetes</taxon>
        <taxon>Mucorales</taxon>
        <taxon>Mucorineae</taxon>
        <taxon>Rhizopodaceae</taxon>
        <taxon>Rhizopus</taxon>
    </lineage>
</organism>
<comment type="caution">
    <text evidence="2">The sequence shown here is derived from an EMBL/GenBank/DDBJ whole genome shotgun (WGS) entry which is preliminary data.</text>
</comment>
<evidence type="ECO:0000313" key="3">
    <source>
        <dbReference type="Proteomes" id="UP000253551"/>
    </source>
</evidence>
<dbReference type="AlphaFoldDB" id="A0A367JLV1"/>
<sequence length="99" mass="11446">MAGNSSILEENSDISNTNTILEQQPSDESFNDYVTVPDNTDEKPRKYQALSMMRLVSLSLRIIFALEQQPIKNKLQTFFTFQLPTTLKKINLRNFMKKS</sequence>
<gene>
    <name evidence="2" type="ORF">CU098_005579</name>
</gene>
<proteinExistence type="predicted"/>
<feature type="compositionally biased region" description="Polar residues" evidence="1">
    <location>
        <begin position="1"/>
        <end position="28"/>
    </location>
</feature>
<accession>A0A367JLV1</accession>
<evidence type="ECO:0000256" key="1">
    <source>
        <dbReference type="SAM" id="MobiDB-lite"/>
    </source>
</evidence>
<dbReference type="EMBL" id="PJQM01003091">
    <property type="protein sequence ID" value="RCH90839.1"/>
    <property type="molecule type" value="Genomic_DNA"/>
</dbReference>
<dbReference type="Proteomes" id="UP000253551">
    <property type="component" value="Unassembled WGS sequence"/>
</dbReference>
<name>A0A367JLV1_RHIST</name>
<keyword evidence="3" id="KW-1185">Reference proteome</keyword>
<evidence type="ECO:0000313" key="2">
    <source>
        <dbReference type="EMBL" id="RCH90839.1"/>
    </source>
</evidence>